<feature type="region of interest" description="Disordered" evidence="1">
    <location>
        <begin position="34"/>
        <end position="122"/>
    </location>
</feature>
<gene>
    <name evidence="2" type="ORF">GOODEAATRI_010069</name>
</gene>
<evidence type="ECO:0000256" key="1">
    <source>
        <dbReference type="SAM" id="MobiDB-lite"/>
    </source>
</evidence>
<protein>
    <submittedName>
        <fullName evidence="2">Uncharacterized protein</fullName>
    </submittedName>
</protein>
<comment type="caution">
    <text evidence="2">The sequence shown here is derived from an EMBL/GenBank/DDBJ whole genome shotgun (WGS) entry which is preliminary data.</text>
</comment>
<name>A0ABV0P5E5_9TELE</name>
<keyword evidence="3" id="KW-1185">Reference proteome</keyword>
<feature type="compositionally biased region" description="Basic and acidic residues" evidence="1">
    <location>
        <begin position="163"/>
        <end position="172"/>
    </location>
</feature>
<feature type="region of interest" description="Disordered" evidence="1">
    <location>
        <begin position="235"/>
        <end position="262"/>
    </location>
</feature>
<feature type="region of interest" description="Disordered" evidence="1">
    <location>
        <begin position="142"/>
        <end position="191"/>
    </location>
</feature>
<sequence length="262" mass="29856">MPHVKQNPVAGEENQLPVAGDRIPIQGHVVVEHPAPQVLLSPKEKQENTAPAEQKQEANEAELETKEKQDVKEAHVDVDREIDPEMEVEERHIDMEGKLLPIMELEPLDDGDVPGEEVSDTGLSEEEMAFREAFQEQDTVAEYVPEEEEEEEEDKVDGEEDFQEQKENHVADEQEIPELQPELTGEKNPEDIPNAMVLDEELIDPVPQQMMLLSENYFPEEEAGMEMYVRDKRAPEPFSEEPGMEDEGLPMMIGDDTYRQGK</sequence>
<feature type="region of interest" description="Disordered" evidence="1">
    <location>
        <begin position="1"/>
        <end position="21"/>
    </location>
</feature>
<evidence type="ECO:0000313" key="2">
    <source>
        <dbReference type="EMBL" id="MEQ2178062.1"/>
    </source>
</evidence>
<dbReference type="EMBL" id="JAHRIO010060550">
    <property type="protein sequence ID" value="MEQ2178062.1"/>
    <property type="molecule type" value="Genomic_DNA"/>
</dbReference>
<reference evidence="2 3" key="1">
    <citation type="submission" date="2021-06" db="EMBL/GenBank/DDBJ databases">
        <authorList>
            <person name="Palmer J.M."/>
        </authorList>
    </citation>
    <scope>NUCLEOTIDE SEQUENCE [LARGE SCALE GENOMIC DNA]</scope>
    <source>
        <strain evidence="2 3">GA_2019</strain>
        <tissue evidence="2">Muscle</tissue>
    </source>
</reference>
<feature type="compositionally biased region" description="Basic and acidic residues" evidence="1">
    <location>
        <begin position="54"/>
        <end position="97"/>
    </location>
</feature>
<feature type="compositionally biased region" description="Acidic residues" evidence="1">
    <location>
        <begin position="144"/>
        <end position="162"/>
    </location>
</feature>
<feature type="compositionally biased region" description="Acidic residues" evidence="1">
    <location>
        <begin position="238"/>
        <end position="248"/>
    </location>
</feature>
<evidence type="ECO:0000313" key="3">
    <source>
        <dbReference type="Proteomes" id="UP001476798"/>
    </source>
</evidence>
<accession>A0ABV0P5E5</accession>
<proteinExistence type="predicted"/>
<dbReference type="Proteomes" id="UP001476798">
    <property type="component" value="Unassembled WGS sequence"/>
</dbReference>
<feature type="compositionally biased region" description="Acidic residues" evidence="1">
    <location>
        <begin position="106"/>
        <end position="122"/>
    </location>
</feature>
<organism evidence="2 3">
    <name type="scientific">Goodea atripinnis</name>
    <dbReference type="NCBI Taxonomy" id="208336"/>
    <lineage>
        <taxon>Eukaryota</taxon>
        <taxon>Metazoa</taxon>
        <taxon>Chordata</taxon>
        <taxon>Craniata</taxon>
        <taxon>Vertebrata</taxon>
        <taxon>Euteleostomi</taxon>
        <taxon>Actinopterygii</taxon>
        <taxon>Neopterygii</taxon>
        <taxon>Teleostei</taxon>
        <taxon>Neoteleostei</taxon>
        <taxon>Acanthomorphata</taxon>
        <taxon>Ovalentaria</taxon>
        <taxon>Atherinomorphae</taxon>
        <taxon>Cyprinodontiformes</taxon>
        <taxon>Goodeidae</taxon>
        <taxon>Goodea</taxon>
    </lineage>
</organism>